<evidence type="ECO:0000256" key="4">
    <source>
        <dbReference type="ARBA" id="ARBA00022741"/>
    </source>
</evidence>
<proteinExistence type="inferred from homology"/>
<comment type="subcellular location">
    <subcellularLocation>
        <location evidence="8">Cytoplasm</location>
    </subcellularLocation>
</comment>
<comment type="caution">
    <text evidence="11">The sequence shown here is derived from an EMBL/GenBank/DDBJ whole genome shotgun (WGS) entry which is preliminary data.</text>
</comment>
<sequence length="222" mass="24530">MRTNNTPTIPGVTGVILAGGLSSRMGSNKALLPYKGGRFIEAIHRQLSELFDEVLLVTNQPDQYAFLGCRMVADLHPGMGALAGLHSGLHHAATPHIFAVACDMPYLNNTLIRRLAALRGHNDVVIPQGEMGVEPLHAMYAKECLGPMENALQSGRRRIISFFPEVRVNTFSRSVVAAIDPDFNSFRNINTPEEYFDMRRNEPHTLQSPLALPDRQQRSSEG</sequence>
<keyword evidence="12" id="KW-1185">Reference proteome</keyword>
<keyword evidence="6 8" id="KW-0342">GTP-binding</keyword>
<evidence type="ECO:0000313" key="12">
    <source>
        <dbReference type="Proteomes" id="UP000784128"/>
    </source>
</evidence>
<dbReference type="Proteomes" id="UP000784128">
    <property type="component" value="Unassembled WGS sequence"/>
</dbReference>
<dbReference type="GO" id="GO:0016779">
    <property type="term" value="F:nucleotidyltransferase activity"/>
    <property type="evidence" value="ECO:0007669"/>
    <property type="project" value="UniProtKB-KW"/>
</dbReference>
<dbReference type="InterPro" id="IPR013482">
    <property type="entry name" value="Molybde_CF_guanTrfase"/>
</dbReference>
<dbReference type="SUPFAM" id="SSF53448">
    <property type="entry name" value="Nucleotide-diphospho-sugar transferases"/>
    <property type="match status" value="1"/>
</dbReference>
<keyword evidence="7 8" id="KW-0501">Molybdenum cofactor biosynthesis</keyword>
<comment type="domain">
    <text evidence="8">The N-terminal domain determines nucleotide recognition and specific binding, while the C-terminal domain determines the specific binding to the target protein.</text>
</comment>
<feature type="domain" description="MobA-like NTP transferase" evidence="10">
    <location>
        <begin position="14"/>
        <end position="161"/>
    </location>
</feature>
<dbReference type="InterPro" id="IPR029044">
    <property type="entry name" value="Nucleotide-diphossugar_trans"/>
</dbReference>
<organism evidence="11 12">
    <name type="scientific">Pelotalea chapellei</name>
    <dbReference type="NCBI Taxonomy" id="44671"/>
    <lineage>
        <taxon>Bacteria</taxon>
        <taxon>Pseudomonadati</taxon>
        <taxon>Thermodesulfobacteriota</taxon>
        <taxon>Desulfuromonadia</taxon>
        <taxon>Geobacterales</taxon>
        <taxon>Geobacteraceae</taxon>
        <taxon>Pelotalea</taxon>
    </lineage>
</organism>
<evidence type="ECO:0000256" key="6">
    <source>
        <dbReference type="ARBA" id="ARBA00023134"/>
    </source>
</evidence>
<feature type="binding site" evidence="8">
    <location>
        <begin position="17"/>
        <end position="19"/>
    </location>
    <ligand>
        <name>GTP</name>
        <dbReference type="ChEBI" id="CHEBI:37565"/>
    </ligand>
</feature>
<evidence type="ECO:0000256" key="5">
    <source>
        <dbReference type="ARBA" id="ARBA00022842"/>
    </source>
</evidence>
<dbReference type="CDD" id="cd02503">
    <property type="entry name" value="MobA"/>
    <property type="match status" value="1"/>
</dbReference>
<evidence type="ECO:0000256" key="3">
    <source>
        <dbReference type="ARBA" id="ARBA00022723"/>
    </source>
</evidence>
<evidence type="ECO:0000256" key="9">
    <source>
        <dbReference type="SAM" id="MobiDB-lite"/>
    </source>
</evidence>
<comment type="cofactor">
    <cofactor evidence="8">
        <name>Mg(2+)</name>
        <dbReference type="ChEBI" id="CHEBI:18420"/>
    </cofactor>
</comment>
<reference evidence="11 12" key="1">
    <citation type="submission" date="2021-05" db="EMBL/GenBank/DDBJ databases">
        <title>The draft genome of Geobacter chapellei DSM 13688.</title>
        <authorList>
            <person name="Xu Z."/>
            <person name="Masuda Y."/>
            <person name="Itoh H."/>
            <person name="Senoo K."/>
        </authorList>
    </citation>
    <scope>NUCLEOTIDE SEQUENCE [LARGE SCALE GENOMIC DNA]</scope>
    <source>
        <strain evidence="11 12">DSM 13688</strain>
    </source>
</reference>
<dbReference type="PANTHER" id="PTHR19136">
    <property type="entry name" value="MOLYBDENUM COFACTOR GUANYLYLTRANSFERASE"/>
    <property type="match status" value="1"/>
</dbReference>
<dbReference type="InterPro" id="IPR025877">
    <property type="entry name" value="MobA-like_NTP_Trfase"/>
</dbReference>
<dbReference type="PANTHER" id="PTHR19136:SF81">
    <property type="entry name" value="MOLYBDENUM COFACTOR GUANYLYLTRANSFERASE"/>
    <property type="match status" value="1"/>
</dbReference>
<dbReference type="Pfam" id="PF12804">
    <property type="entry name" value="NTP_transf_3"/>
    <property type="match status" value="1"/>
</dbReference>
<evidence type="ECO:0000256" key="7">
    <source>
        <dbReference type="ARBA" id="ARBA00023150"/>
    </source>
</evidence>
<name>A0ABS5UC43_9BACT</name>
<evidence type="ECO:0000256" key="8">
    <source>
        <dbReference type="HAMAP-Rule" id="MF_00316"/>
    </source>
</evidence>
<feature type="binding site" evidence="8">
    <location>
        <position position="103"/>
    </location>
    <ligand>
        <name>GTP</name>
        <dbReference type="ChEBI" id="CHEBI:37565"/>
    </ligand>
</feature>
<dbReference type="Gene3D" id="3.90.550.10">
    <property type="entry name" value="Spore Coat Polysaccharide Biosynthesis Protein SpsA, Chain A"/>
    <property type="match status" value="1"/>
</dbReference>
<comment type="caution">
    <text evidence="8">Lacks conserved residue(s) required for the propagation of feature annotation.</text>
</comment>
<evidence type="ECO:0000256" key="1">
    <source>
        <dbReference type="ARBA" id="ARBA00022490"/>
    </source>
</evidence>
<keyword evidence="2 8" id="KW-0808">Transferase</keyword>
<dbReference type="HAMAP" id="MF_00316">
    <property type="entry name" value="MobA"/>
    <property type="match status" value="1"/>
</dbReference>
<evidence type="ECO:0000256" key="2">
    <source>
        <dbReference type="ARBA" id="ARBA00022679"/>
    </source>
</evidence>
<feature type="binding site" evidence="8">
    <location>
        <position position="103"/>
    </location>
    <ligand>
        <name>Mg(2+)</name>
        <dbReference type="ChEBI" id="CHEBI:18420"/>
    </ligand>
</feature>
<comment type="catalytic activity">
    <reaction evidence="8">
        <text>Mo-molybdopterin + GTP + H(+) = Mo-molybdopterin guanine dinucleotide + diphosphate</text>
        <dbReference type="Rhea" id="RHEA:34243"/>
        <dbReference type="ChEBI" id="CHEBI:15378"/>
        <dbReference type="ChEBI" id="CHEBI:33019"/>
        <dbReference type="ChEBI" id="CHEBI:37565"/>
        <dbReference type="ChEBI" id="CHEBI:71302"/>
        <dbReference type="ChEBI" id="CHEBI:71310"/>
        <dbReference type="EC" id="2.7.7.77"/>
    </reaction>
</comment>
<dbReference type="EC" id="2.7.7.77" evidence="8"/>
<keyword evidence="3 8" id="KW-0479">Metal-binding</keyword>
<keyword evidence="11" id="KW-0548">Nucleotidyltransferase</keyword>
<evidence type="ECO:0000313" key="11">
    <source>
        <dbReference type="EMBL" id="MBT1073210.1"/>
    </source>
</evidence>
<dbReference type="EMBL" id="JAHDYS010000018">
    <property type="protein sequence ID" value="MBT1073210.1"/>
    <property type="molecule type" value="Genomic_DNA"/>
</dbReference>
<protein>
    <recommendedName>
        <fullName evidence="8">Probable molybdenum cofactor guanylyltransferase</fullName>
        <shortName evidence="8">MoCo guanylyltransferase</shortName>
        <ecNumber evidence="8">2.7.7.77</ecNumber>
    </recommendedName>
    <alternativeName>
        <fullName evidence="8">GTP:molybdopterin guanylyltransferase</fullName>
    </alternativeName>
    <alternativeName>
        <fullName evidence="8">Mo-MPT guanylyltransferase</fullName>
    </alternativeName>
    <alternativeName>
        <fullName evidence="8">Molybdopterin guanylyltransferase</fullName>
    </alternativeName>
    <alternativeName>
        <fullName evidence="8">Molybdopterin-guanine dinucleotide synthase</fullName>
        <shortName evidence="8">MGD synthase</shortName>
    </alternativeName>
</protein>
<keyword evidence="5 8" id="KW-0460">Magnesium</keyword>
<comment type="function">
    <text evidence="8">Transfers a GMP moiety from GTP to Mo-molybdopterin (Mo-MPT) cofactor (Moco or molybdenum cofactor) to form Mo-molybdopterin guanine dinucleotide (Mo-MGD) cofactor.</text>
</comment>
<feature type="binding site" evidence="8">
    <location>
        <position position="74"/>
    </location>
    <ligand>
        <name>GTP</name>
        <dbReference type="ChEBI" id="CHEBI:37565"/>
    </ligand>
</feature>
<feature type="binding site" evidence="8">
    <location>
        <position position="29"/>
    </location>
    <ligand>
        <name>GTP</name>
        <dbReference type="ChEBI" id="CHEBI:37565"/>
    </ligand>
</feature>
<comment type="similarity">
    <text evidence="8">Belongs to the MobA family.</text>
</comment>
<gene>
    <name evidence="8" type="primary">mobA</name>
    <name evidence="11" type="ORF">KJB30_15555</name>
</gene>
<keyword evidence="1 8" id="KW-0963">Cytoplasm</keyword>
<feature type="region of interest" description="Disordered" evidence="9">
    <location>
        <begin position="200"/>
        <end position="222"/>
    </location>
</feature>
<evidence type="ECO:0000259" key="10">
    <source>
        <dbReference type="Pfam" id="PF12804"/>
    </source>
</evidence>
<dbReference type="RefSeq" id="WP_214301018.1">
    <property type="nucleotide sequence ID" value="NZ_JAHDYS010000018.1"/>
</dbReference>
<keyword evidence="4 8" id="KW-0547">Nucleotide-binding</keyword>
<accession>A0ABS5UC43</accession>